<sequence>MSHKAGIVLTNQGQQAEANGPLPFPYEGKVGLLGISQREQGKVLCHVPAAPDERQPSCSRVSCSWNQAIFLCNNDSRMSFTVSCLYPSYFARVVSNKCRVPSHQRRAFAYYAGPIHAPPLAQFTYHAGSIPIPKTKAFVQIRNENC</sequence>
<reference evidence="1 2" key="1">
    <citation type="journal article" date="2015" name="BMC Genomics">
        <title>Insights from the genome of Ophiocordyceps polyrhachis-furcata to pathogenicity and host specificity in insect fungi.</title>
        <authorList>
            <person name="Wichadakul D."/>
            <person name="Kobmoo N."/>
            <person name="Ingsriswang S."/>
            <person name="Tangphatsornruang S."/>
            <person name="Chantasingh D."/>
            <person name="Luangsa-ard J.J."/>
            <person name="Eurwilaichitr L."/>
        </authorList>
    </citation>
    <scope>NUCLEOTIDE SEQUENCE [LARGE SCALE GENOMIC DNA]</scope>
    <source>
        <strain evidence="1 2">BCC 54312</strain>
    </source>
</reference>
<dbReference type="EMBL" id="LKCN02000010">
    <property type="protein sequence ID" value="RCI11707.1"/>
    <property type="molecule type" value="Genomic_DNA"/>
</dbReference>
<evidence type="ECO:0000313" key="2">
    <source>
        <dbReference type="Proteomes" id="UP000253664"/>
    </source>
</evidence>
<comment type="caution">
    <text evidence="1">The sequence shown here is derived from an EMBL/GenBank/DDBJ whole genome shotgun (WGS) entry which is preliminary data.</text>
</comment>
<protein>
    <submittedName>
        <fullName evidence="1">Uncharacterized protein</fullName>
    </submittedName>
</protein>
<evidence type="ECO:0000313" key="1">
    <source>
        <dbReference type="EMBL" id="RCI11707.1"/>
    </source>
</evidence>
<dbReference type="OrthoDB" id="4922176at2759"/>
<organism evidence="1 2">
    <name type="scientific">Ophiocordyceps polyrhachis-furcata BCC 54312</name>
    <dbReference type="NCBI Taxonomy" id="1330021"/>
    <lineage>
        <taxon>Eukaryota</taxon>
        <taxon>Fungi</taxon>
        <taxon>Dikarya</taxon>
        <taxon>Ascomycota</taxon>
        <taxon>Pezizomycotina</taxon>
        <taxon>Sordariomycetes</taxon>
        <taxon>Hypocreomycetidae</taxon>
        <taxon>Hypocreales</taxon>
        <taxon>Ophiocordycipitaceae</taxon>
        <taxon>Ophiocordyceps</taxon>
    </lineage>
</organism>
<dbReference type="AlphaFoldDB" id="A0A367LBA2"/>
<proteinExistence type="predicted"/>
<accession>A0A367LBA2</accession>
<gene>
    <name evidence="1" type="ORF">L249_7636</name>
</gene>
<name>A0A367LBA2_9HYPO</name>
<dbReference type="STRING" id="1330021.A0A367LBA2"/>
<dbReference type="Proteomes" id="UP000253664">
    <property type="component" value="Unassembled WGS sequence"/>
</dbReference>
<keyword evidence="2" id="KW-1185">Reference proteome</keyword>